<evidence type="ECO:0000313" key="2">
    <source>
        <dbReference type="Proteomes" id="UP000293638"/>
    </source>
</evidence>
<dbReference type="RefSeq" id="WP_165400060.1">
    <property type="nucleotide sequence ID" value="NZ_SGXD01000001.1"/>
</dbReference>
<name>A0A4Q7NUP0_9ACTN</name>
<dbReference type="PANTHER" id="PTHR30283:SF4">
    <property type="entry name" value="PEROXIDE STRESS RESISTANCE PROTEIN YAAA"/>
    <property type="match status" value="1"/>
</dbReference>
<evidence type="ECO:0000313" key="1">
    <source>
        <dbReference type="EMBL" id="RZS90921.1"/>
    </source>
</evidence>
<evidence type="ECO:0008006" key="3">
    <source>
        <dbReference type="Google" id="ProtNLM"/>
    </source>
</evidence>
<sequence>MLILLPPSEAKTPGGDGPAVDLEGLAAPRLAGTRRRVVDAVAGLAQDQPERAAEVLKLPPAAREAALAADAAAATSATLPALDRYAGVVYQGLDVASMTPAVRRRAEQGCLVLSGLLGIVRGSDRVPDYRVPVSAVLPDLGGLTPLWRAALRDTVPALLGRSFCVDLRSTDYAGMWPPTGPLRHQVLPVRVLSPRPKGEPRVISHFSKHGKGVLARALLEQATGARSADDVADVARGLGWGTALRHTQGGVPALDVVLPA</sequence>
<dbReference type="GO" id="GO:0033194">
    <property type="term" value="P:response to hydroperoxide"/>
    <property type="evidence" value="ECO:0007669"/>
    <property type="project" value="TreeGrafter"/>
</dbReference>
<reference evidence="1 2" key="1">
    <citation type="submission" date="2019-02" db="EMBL/GenBank/DDBJ databases">
        <title>Genomic Encyclopedia of Type Strains, Phase IV (KMG-IV): sequencing the most valuable type-strain genomes for metagenomic binning, comparative biology and taxonomic classification.</title>
        <authorList>
            <person name="Goeker M."/>
        </authorList>
    </citation>
    <scope>NUCLEOTIDE SEQUENCE [LARGE SCALE GENOMIC DNA]</scope>
    <source>
        <strain evidence="1 2">DSM 45622</strain>
    </source>
</reference>
<dbReference type="Proteomes" id="UP000293638">
    <property type="component" value="Unassembled WGS sequence"/>
</dbReference>
<dbReference type="EMBL" id="SGXD01000001">
    <property type="protein sequence ID" value="RZS90921.1"/>
    <property type="molecule type" value="Genomic_DNA"/>
</dbReference>
<comment type="caution">
    <text evidence="1">The sequence shown here is derived from an EMBL/GenBank/DDBJ whole genome shotgun (WGS) entry which is preliminary data.</text>
</comment>
<protein>
    <recommendedName>
        <fullName evidence="3">Peroxide stress protein YaaA</fullName>
    </recommendedName>
</protein>
<dbReference type="PANTHER" id="PTHR30283">
    <property type="entry name" value="PEROXIDE STRESS RESPONSE PROTEIN YAAA"/>
    <property type="match status" value="1"/>
</dbReference>
<dbReference type="AlphaFoldDB" id="A0A4Q7NUP0"/>
<accession>A0A4Q7NUP0</accession>
<proteinExistence type="predicted"/>
<dbReference type="Pfam" id="PF03883">
    <property type="entry name" value="H2O2_YaaD"/>
    <property type="match status" value="1"/>
</dbReference>
<organism evidence="1 2">
    <name type="scientific">Motilibacter rhizosphaerae</name>
    <dbReference type="NCBI Taxonomy" id="598652"/>
    <lineage>
        <taxon>Bacteria</taxon>
        <taxon>Bacillati</taxon>
        <taxon>Actinomycetota</taxon>
        <taxon>Actinomycetes</taxon>
        <taxon>Motilibacterales</taxon>
        <taxon>Motilibacteraceae</taxon>
        <taxon>Motilibacter</taxon>
    </lineage>
</organism>
<dbReference type="InterPro" id="IPR005583">
    <property type="entry name" value="YaaA"/>
</dbReference>
<dbReference type="GO" id="GO:0005829">
    <property type="term" value="C:cytosol"/>
    <property type="evidence" value="ECO:0007669"/>
    <property type="project" value="TreeGrafter"/>
</dbReference>
<gene>
    <name evidence="1" type="ORF">EV189_0151</name>
</gene>
<keyword evidence="2" id="KW-1185">Reference proteome</keyword>